<feature type="transmembrane region" description="Helical" evidence="1">
    <location>
        <begin position="148"/>
        <end position="169"/>
    </location>
</feature>
<evidence type="ECO:0000313" key="3">
    <source>
        <dbReference type="Proteomes" id="UP001597260"/>
    </source>
</evidence>
<name>A0ABW3YHL3_9ACTN</name>
<protein>
    <recommendedName>
        <fullName evidence="4">ABC-2 type transport system permease protein</fullName>
    </recommendedName>
</protein>
<feature type="transmembrane region" description="Helical" evidence="1">
    <location>
        <begin position="12"/>
        <end position="33"/>
    </location>
</feature>
<feature type="transmembrane region" description="Helical" evidence="1">
    <location>
        <begin position="124"/>
        <end position="141"/>
    </location>
</feature>
<accession>A0ABW3YHL3</accession>
<proteinExistence type="predicted"/>
<evidence type="ECO:0000313" key="2">
    <source>
        <dbReference type="EMBL" id="MFD1323659.1"/>
    </source>
</evidence>
<keyword evidence="1" id="KW-0812">Transmembrane</keyword>
<evidence type="ECO:0000256" key="1">
    <source>
        <dbReference type="SAM" id="Phobius"/>
    </source>
</evidence>
<dbReference type="RefSeq" id="WP_377572991.1">
    <property type="nucleotide sequence ID" value="NZ_JBHTMP010000035.1"/>
</dbReference>
<organism evidence="2 3">
    <name type="scientific">Micromonospora sonneratiae</name>
    <dbReference type="NCBI Taxonomy" id="1184706"/>
    <lineage>
        <taxon>Bacteria</taxon>
        <taxon>Bacillati</taxon>
        <taxon>Actinomycetota</taxon>
        <taxon>Actinomycetes</taxon>
        <taxon>Micromonosporales</taxon>
        <taxon>Micromonosporaceae</taxon>
        <taxon>Micromonospora</taxon>
    </lineage>
</organism>
<comment type="caution">
    <text evidence="2">The sequence shown here is derived from an EMBL/GenBank/DDBJ whole genome shotgun (WGS) entry which is preliminary data.</text>
</comment>
<gene>
    <name evidence="2" type="ORF">ACFQ4H_21465</name>
</gene>
<dbReference type="Proteomes" id="UP001597260">
    <property type="component" value="Unassembled WGS sequence"/>
</dbReference>
<keyword evidence="3" id="KW-1185">Reference proteome</keyword>
<dbReference type="EMBL" id="JBHTMP010000035">
    <property type="protein sequence ID" value="MFD1323659.1"/>
    <property type="molecule type" value="Genomic_DNA"/>
</dbReference>
<keyword evidence="1" id="KW-1133">Transmembrane helix</keyword>
<keyword evidence="1" id="KW-0472">Membrane</keyword>
<evidence type="ECO:0008006" key="4">
    <source>
        <dbReference type="Google" id="ProtNLM"/>
    </source>
</evidence>
<feature type="transmembrane region" description="Helical" evidence="1">
    <location>
        <begin position="91"/>
        <end position="112"/>
    </location>
</feature>
<feature type="transmembrane region" description="Helical" evidence="1">
    <location>
        <begin position="53"/>
        <end position="70"/>
    </location>
</feature>
<feature type="transmembrane region" description="Helical" evidence="1">
    <location>
        <begin position="189"/>
        <end position="214"/>
    </location>
</feature>
<reference evidence="3" key="1">
    <citation type="journal article" date="2019" name="Int. J. Syst. Evol. Microbiol.">
        <title>The Global Catalogue of Microorganisms (GCM) 10K type strain sequencing project: providing services to taxonomists for standard genome sequencing and annotation.</title>
        <authorList>
            <consortium name="The Broad Institute Genomics Platform"/>
            <consortium name="The Broad Institute Genome Sequencing Center for Infectious Disease"/>
            <person name="Wu L."/>
            <person name="Ma J."/>
        </authorList>
    </citation>
    <scope>NUCLEOTIDE SEQUENCE [LARGE SCALE GENOMIC DNA]</scope>
    <source>
        <strain evidence="3">JCM 31037</strain>
    </source>
</reference>
<sequence>MEIWRHEASRLGWVAPAAPALAILLTVAGALLVGGNGAGRTQVSGVLLTGLEALLPLAVALVAASVVAAERARELHLSLPTRYATVLGRRLVLLGGATAVIAVAFSVVLWSADLWTGPSPLTSPLVWAPPVLWLTGLAIFVGLLTRSLLLATTVPAGLWLAQQIFAPAFTTHDWLRPFYLFPVTRLDAYPGWVTDRLLLAAATLPLAAGAVALLRRPERLLTEEEV</sequence>